<evidence type="ECO:0000256" key="3">
    <source>
        <dbReference type="ARBA" id="ARBA00017057"/>
    </source>
</evidence>
<dbReference type="EMBL" id="NLAX01000701">
    <property type="protein sequence ID" value="PKS07910.1"/>
    <property type="molecule type" value="Genomic_DNA"/>
</dbReference>
<dbReference type="GO" id="GO:0005787">
    <property type="term" value="C:signal peptidase complex"/>
    <property type="evidence" value="ECO:0007669"/>
    <property type="project" value="InterPro"/>
</dbReference>
<dbReference type="OrthoDB" id="29558at2759"/>
<accession>A0A2N3N641</accession>
<comment type="similarity">
    <text evidence="2">Belongs to the SPCS2 family.</text>
</comment>
<organism evidence="11 12">
    <name type="scientific">Lomentospora prolificans</name>
    <dbReference type="NCBI Taxonomy" id="41688"/>
    <lineage>
        <taxon>Eukaryota</taxon>
        <taxon>Fungi</taxon>
        <taxon>Dikarya</taxon>
        <taxon>Ascomycota</taxon>
        <taxon>Pezizomycotina</taxon>
        <taxon>Sordariomycetes</taxon>
        <taxon>Hypocreomycetidae</taxon>
        <taxon>Microascales</taxon>
        <taxon>Microascaceae</taxon>
        <taxon>Lomentospora</taxon>
    </lineage>
</organism>
<feature type="transmembrane region" description="Helical" evidence="10">
    <location>
        <begin position="40"/>
        <end position="58"/>
    </location>
</feature>
<evidence type="ECO:0000256" key="6">
    <source>
        <dbReference type="ARBA" id="ARBA00022989"/>
    </source>
</evidence>
<reference evidence="11 12" key="1">
    <citation type="journal article" date="2017" name="G3 (Bethesda)">
        <title>First Draft Genome Sequence of the Pathogenic Fungus Lomentospora prolificans (Formerly Scedosporium prolificans).</title>
        <authorList>
            <person name="Luo R."/>
            <person name="Zimin A."/>
            <person name="Workman R."/>
            <person name="Fan Y."/>
            <person name="Pertea G."/>
            <person name="Grossman N."/>
            <person name="Wear M.P."/>
            <person name="Jia B."/>
            <person name="Miller H."/>
            <person name="Casadevall A."/>
            <person name="Timp W."/>
            <person name="Zhang S.X."/>
            <person name="Salzberg S.L."/>
        </authorList>
    </citation>
    <scope>NUCLEOTIDE SEQUENCE [LARGE SCALE GENOMIC DNA]</scope>
    <source>
        <strain evidence="11 12">JHH-5317</strain>
    </source>
</reference>
<keyword evidence="5" id="KW-0256">Endoplasmic reticulum</keyword>
<evidence type="ECO:0000256" key="10">
    <source>
        <dbReference type="SAM" id="Phobius"/>
    </source>
</evidence>
<feature type="transmembrane region" description="Helical" evidence="10">
    <location>
        <begin position="70"/>
        <end position="91"/>
    </location>
</feature>
<dbReference type="STRING" id="41688.A0A2N3N641"/>
<dbReference type="GO" id="GO:0045047">
    <property type="term" value="P:protein targeting to ER"/>
    <property type="evidence" value="ECO:0007669"/>
    <property type="project" value="TreeGrafter"/>
</dbReference>
<evidence type="ECO:0000256" key="9">
    <source>
        <dbReference type="SAM" id="MobiDB-lite"/>
    </source>
</evidence>
<dbReference type="GO" id="GO:0006465">
    <property type="term" value="P:signal peptide processing"/>
    <property type="evidence" value="ECO:0007669"/>
    <property type="project" value="InterPro"/>
</dbReference>
<keyword evidence="12" id="KW-1185">Reference proteome</keyword>
<evidence type="ECO:0000256" key="1">
    <source>
        <dbReference type="ARBA" id="ARBA00004477"/>
    </source>
</evidence>
<dbReference type="InterPro" id="IPR009582">
    <property type="entry name" value="Spc2/SPCS2"/>
</dbReference>
<evidence type="ECO:0000256" key="8">
    <source>
        <dbReference type="ARBA" id="ARBA00045608"/>
    </source>
</evidence>
<gene>
    <name evidence="11" type="ORF">jhhlp_006519</name>
</gene>
<proteinExistence type="inferred from homology"/>
<feature type="region of interest" description="Disordered" evidence="9">
    <location>
        <begin position="206"/>
        <end position="233"/>
    </location>
</feature>
<comment type="subcellular location">
    <subcellularLocation>
        <location evidence="1">Endoplasmic reticulum membrane</location>
        <topology evidence="1">Multi-pass membrane protein</topology>
    </subcellularLocation>
</comment>
<keyword evidence="4 10" id="KW-0812">Transmembrane</keyword>
<dbReference type="AlphaFoldDB" id="A0A2N3N641"/>
<evidence type="ECO:0000256" key="4">
    <source>
        <dbReference type="ARBA" id="ARBA00022692"/>
    </source>
</evidence>
<feature type="compositionally biased region" description="Low complexity" evidence="9">
    <location>
        <begin position="206"/>
        <end position="226"/>
    </location>
</feature>
<dbReference type="Proteomes" id="UP000233524">
    <property type="component" value="Unassembled WGS sequence"/>
</dbReference>
<dbReference type="InParanoid" id="A0A2N3N641"/>
<keyword evidence="6 10" id="KW-1133">Transmembrane helix</keyword>
<keyword evidence="7 10" id="KW-0472">Membrane</keyword>
<evidence type="ECO:0000313" key="12">
    <source>
        <dbReference type="Proteomes" id="UP000233524"/>
    </source>
</evidence>
<evidence type="ECO:0000313" key="11">
    <source>
        <dbReference type="EMBL" id="PKS07910.1"/>
    </source>
</evidence>
<sequence>MASERISVYNLADLKNTTDDAIPNYLNSLKIKQVHTLADVRLALGYSAFLIAAACFAWDYKFGFESTKYLTGGAVALYTILNSAMTLWIWYVEKGVVYEGVAPSGEKIRIASSTKPYDPTYNLTITLTPKSPSAKPQTLSVSHPFSKWFDEQGRFVTIPFQQMIATSVPLVAVLDPKRAVKEDTKTETPAVSFDSTSPEVLDAILAASGGSSGVGSSSTAEASAPRSSRRRKA</sequence>
<evidence type="ECO:0000256" key="7">
    <source>
        <dbReference type="ARBA" id="ARBA00023136"/>
    </source>
</evidence>
<dbReference type="VEuPathDB" id="FungiDB:jhhlp_006519"/>
<comment type="caution">
    <text evidence="11">The sequence shown here is derived from an EMBL/GenBank/DDBJ whole genome shotgun (WGS) entry which is preliminary data.</text>
</comment>
<evidence type="ECO:0000256" key="2">
    <source>
        <dbReference type="ARBA" id="ARBA00007324"/>
    </source>
</evidence>
<protein>
    <recommendedName>
        <fullName evidence="3">Signal peptidase complex subunit 2</fullName>
    </recommendedName>
</protein>
<name>A0A2N3N641_9PEZI</name>
<dbReference type="PANTHER" id="PTHR13085">
    <property type="entry name" value="MICROSOMAL SIGNAL PEPTIDASE 25 KDA SUBUNIT"/>
    <property type="match status" value="1"/>
</dbReference>
<dbReference type="PANTHER" id="PTHR13085:SF0">
    <property type="entry name" value="SIGNAL PEPTIDASE COMPLEX SUBUNIT 2"/>
    <property type="match status" value="1"/>
</dbReference>
<dbReference type="Pfam" id="PF06703">
    <property type="entry name" value="SPC25"/>
    <property type="match status" value="1"/>
</dbReference>
<comment type="function">
    <text evidence="8">Component of the signal peptidase complex (SPC) which catalyzes the cleavage of N-terminal signal sequences from nascent proteins as they are translocated into the lumen of the endoplasmic reticulum. Enhances the enzymatic activity of SPC and facilitates the interactions between different components of the translocation site.</text>
</comment>
<evidence type="ECO:0000256" key="5">
    <source>
        <dbReference type="ARBA" id="ARBA00022824"/>
    </source>
</evidence>